<dbReference type="InterPro" id="IPR011701">
    <property type="entry name" value="MFS"/>
</dbReference>
<feature type="transmembrane region" description="Helical" evidence="6">
    <location>
        <begin position="325"/>
        <end position="347"/>
    </location>
</feature>
<feature type="transmembrane region" description="Helical" evidence="6">
    <location>
        <begin position="269"/>
        <end position="288"/>
    </location>
</feature>
<evidence type="ECO:0000256" key="4">
    <source>
        <dbReference type="ARBA" id="ARBA00022989"/>
    </source>
</evidence>
<feature type="transmembrane region" description="Helical" evidence="6">
    <location>
        <begin position="199"/>
        <end position="218"/>
    </location>
</feature>
<dbReference type="Pfam" id="PF07690">
    <property type="entry name" value="MFS_1"/>
    <property type="match status" value="2"/>
</dbReference>
<proteinExistence type="predicted"/>
<dbReference type="GO" id="GO:0022857">
    <property type="term" value="F:transmembrane transporter activity"/>
    <property type="evidence" value="ECO:0007669"/>
    <property type="project" value="InterPro"/>
</dbReference>
<sequence length="390" mass="40698">MKAGIVCLVLAYVLSQFYRAFLAVLTPVLGADLGVTAEDLAAASGLWFLTFAAFQIPVGIALDRIGPRLTTALIFAAGGGGGALLFAFAQGPGTIKLAMALIGIGCSPVLMAAYYIFARLYAPAVFGTLAGALVGFGNFGNIASSLPLALAVDMMGWRVTMLLLAAITLAIALATALLLRDPPRLEGNIRGSLMDLLRLPALWFIIPMIMVCYFPSAALRGLWVGPFYTDVYGADATMIGSVTLAMGIAMILGNFAYGPLDRLLGTRKWVIFGGNVAALACLAALWTFPLSGPVTIALLLAALGFFGASFPMMMAHGRAFFPPHLVGRGVTLLNLFSLGATGLAQYASGWIHAGAARNPAEAAFTPIFAAFALALVVGLAIYAFSEDRTD</sequence>
<feature type="domain" description="Major facilitator superfamily (MFS) profile" evidence="7">
    <location>
        <begin position="4"/>
        <end position="390"/>
    </location>
</feature>
<keyword evidence="4 6" id="KW-1133">Transmembrane helix</keyword>
<dbReference type="Gene3D" id="1.20.1250.20">
    <property type="entry name" value="MFS general substrate transporter like domains"/>
    <property type="match status" value="2"/>
</dbReference>
<dbReference type="EMBL" id="JAESVN010000006">
    <property type="protein sequence ID" value="MBL4918323.1"/>
    <property type="molecule type" value="Genomic_DNA"/>
</dbReference>
<dbReference type="InterPro" id="IPR036259">
    <property type="entry name" value="MFS_trans_sf"/>
</dbReference>
<name>A0A8K0VAG6_9RHOB</name>
<protein>
    <submittedName>
        <fullName evidence="8">MFS transporter</fullName>
    </submittedName>
</protein>
<keyword evidence="5 6" id="KW-0472">Membrane</keyword>
<feature type="transmembrane region" description="Helical" evidence="6">
    <location>
        <begin position="238"/>
        <end position="257"/>
    </location>
</feature>
<evidence type="ECO:0000256" key="5">
    <source>
        <dbReference type="ARBA" id="ARBA00023136"/>
    </source>
</evidence>
<feature type="transmembrane region" description="Helical" evidence="6">
    <location>
        <begin position="367"/>
        <end position="385"/>
    </location>
</feature>
<dbReference type="PROSITE" id="PS50850">
    <property type="entry name" value="MFS"/>
    <property type="match status" value="1"/>
</dbReference>
<keyword evidence="2" id="KW-1003">Cell membrane</keyword>
<dbReference type="Proteomes" id="UP000648908">
    <property type="component" value="Unassembled WGS sequence"/>
</dbReference>
<dbReference type="SUPFAM" id="SSF103473">
    <property type="entry name" value="MFS general substrate transporter"/>
    <property type="match status" value="1"/>
</dbReference>
<feature type="transmembrane region" description="Helical" evidence="6">
    <location>
        <begin position="155"/>
        <end position="179"/>
    </location>
</feature>
<feature type="transmembrane region" description="Helical" evidence="6">
    <location>
        <begin position="69"/>
        <end position="89"/>
    </location>
</feature>
<evidence type="ECO:0000313" key="8">
    <source>
        <dbReference type="EMBL" id="MBL4918323.1"/>
    </source>
</evidence>
<dbReference type="AlphaFoldDB" id="A0A8K0VAG6"/>
<evidence type="ECO:0000256" key="6">
    <source>
        <dbReference type="SAM" id="Phobius"/>
    </source>
</evidence>
<evidence type="ECO:0000256" key="3">
    <source>
        <dbReference type="ARBA" id="ARBA00022692"/>
    </source>
</evidence>
<keyword evidence="9" id="KW-1185">Reference proteome</keyword>
<evidence type="ECO:0000259" key="7">
    <source>
        <dbReference type="PROSITE" id="PS50850"/>
    </source>
</evidence>
<gene>
    <name evidence="8" type="ORF">JL811_13935</name>
</gene>
<dbReference type="RefSeq" id="WP_202689320.1">
    <property type="nucleotide sequence ID" value="NZ_JAESVN010000006.1"/>
</dbReference>
<dbReference type="InterPro" id="IPR020846">
    <property type="entry name" value="MFS_dom"/>
</dbReference>
<dbReference type="GO" id="GO:0005886">
    <property type="term" value="C:plasma membrane"/>
    <property type="evidence" value="ECO:0007669"/>
    <property type="project" value="UniProtKB-SubCell"/>
</dbReference>
<feature type="transmembrane region" description="Helical" evidence="6">
    <location>
        <begin position="294"/>
        <end position="313"/>
    </location>
</feature>
<feature type="transmembrane region" description="Helical" evidence="6">
    <location>
        <begin position="95"/>
        <end position="117"/>
    </location>
</feature>
<comment type="caution">
    <text evidence="8">The sequence shown here is derived from an EMBL/GenBank/DDBJ whole genome shotgun (WGS) entry which is preliminary data.</text>
</comment>
<reference evidence="8" key="1">
    <citation type="submission" date="2021-01" db="EMBL/GenBank/DDBJ databases">
        <title>Tabrizicola alba sp. nov. a motile alkaliphilic bacterium isolated from a soda lake.</title>
        <authorList>
            <person name="Szuroczki S."/>
            <person name="Abbaszade G."/>
            <person name="Schumann P."/>
            <person name="Toth E."/>
        </authorList>
    </citation>
    <scope>NUCLEOTIDE SEQUENCE</scope>
    <source>
        <strain evidence="8">DMG-N-6</strain>
    </source>
</reference>
<dbReference type="InterPro" id="IPR050189">
    <property type="entry name" value="MFS_Efflux_Transporters"/>
</dbReference>
<feature type="transmembrane region" description="Helical" evidence="6">
    <location>
        <begin position="40"/>
        <end position="62"/>
    </location>
</feature>
<organism evidence="8 9">
    <name type="scientific">Szabonella alba</name>
    <dbReference type="NCBI Taxonomy" id="2804194"/>
    <lineage>
        <taxon>Bacteria</taxon>
        <taxon>Pseudomonadati</taxon>
        <taxon>Pseudomonadota</taxon>
        <taxon>Alphaproteobacteria</taxon>
        <taxon>Rhodobacterales</taxon>
        <taxon>Paracoccaceae</taxon>
        <taxon>Szabonella</taxon>
    </lineage>
</organism>
<accession>A0A8K0VAG6</accession>
<comment type="subcellular location">
    <subcellularLocation>
        <location evidence="1">Cell membrane</location>
        <topology evidence="1">Multi-pass membrane protein</topology>
    </subcellularLocation>
</comment>
<keyword evidence="3 6" id="KW-0812">Transmembrane</keyword>
<evidence type="ECO:0000256" key="2">
    <source>
        <dbReference type="ARBA" id="ARBA00022475"/>
    </source>
</evidence>
<evidence type="ECO:0000256" key="1">
    <source>
        <dbReference type="ARBA" id="ARBA00004651"/>
    </source>
</evidence>
<dbReference type="PANTHER" id="PTHR43124">
    <property type="entry name" value="PURINE EFFLUX PUMP PBUE"/>
    <property type="match status" value="1"/>
</dbReference>
<evidence type="ECO:0000313" key="9">
    <source>
        <dbReference type="Proteomes" id="UP000648908"/>
    </source>
</evidence>
<dbReference type="PANTHER" id="PTHR43124:SF3">
    <property type="entry name" value="CHLORAMPHENICOL EFFLUX PUMP RV0191"/>
    <property type="match status" value="1"/>
</dbReference>
<feature type="transmembrane region" description="Helical" evidence="6">
    <location>
        <begin position="124"/>
        <end position="143"/>
    </location>
</feature>